<dbReference type="AlphaFoldDB" id="A0A0C3CKZ0"/>
<evidence type="ECO:0000256" key="2">
    <source>
        <dbReference type="ARBA" id="ARBA00009836"/>
    </source>
</evidence>
<evidence type="ECO:0000256" key="7">
    <source>
        <dbReference type="SAM" id="MobiDB-lite"/>
    </source>
</evidence>
<dbReference type="InterPro" id="IPR002745">
    <property type="entry name" value="Ptrans_KptA/Tpt1"/>
</dbReference>
<dbReference type="GO" id="GO:0000215">
    <property type="term" value="F:tRNA 2'-phosphotransferase activity"/>
    <property type="evidence" value="ECO:0007669"/>
    <property type="project" value="UniProtKB-EC"/>
</dbReference>
<reference evidence="8 9" key="1">
    <citation type="submission" date="2014-04" db="EMBL/GenBank/DDBJ databases">
        <authorList>
            <consortium name="DOE Joint Genome Institute"/>
            <person name="Kuo A."/>
            <person name="Gay G."/>
            <person name="Dore J."/>
            <person name="Kohler A."/>
            <person name="Nagy L.G."/>
            <person name="Floudas D."/>
            <person name="Copeland A."/>
            <person name="Barry K.W."/>
            <person name="Cichocki N."/>
            <person name="Veneault-Fourrey C."/>
            <person name="LaButti K."/>
            <person name="Lindquist E.A."/>
            <person name="Lipzen A."/>
            <person name="Lundell T."/>
            <person name="Morin E."/>
            <person name="Murat C."/>
            <person name="Sun H."/>
            <person name="Tunlid A."/>
            <person name="Henrissat B."/>
            <person name="Grigoriev I.V."/>
            <person name="Hibbett D.S."/>
            <person name="Martin F."/>
            <person name="Nordberg H.P."/>
            <person name="Cantor M.N."/>
            <person name="Hua S.X."/>
        </authorList>
    </citation>
    <scope>NUCLEOTIDE SEQUENCE [LARGE SCALE GENOMIC DNA]</scope>
    <source>
        <strain evidence="9">h7</strain>
    </source>
</reference>
<comment type="function">
    <text evidence="1">Catalyzes the last step of tRNA splicing, the transfer of the splice junction 2'-phosphate from ligated tRNA to NAD to produce ADP-ribose 1''-2'' cyclic phosphate.</text>
</comment>
<dbReference type="Proteomes" id="UP000053424">
    <property type="component" value="Unassembled WGS sequence"/>
</dbReference>
<evidence type="ECO:0000256" key="4">
    <source>
        <dbReference type="ARBA" id="ARBA00022679"/>
    </source>
</evidence>
<protein>
    <recommendedName>
        <fullName evidence="3">2'-phosphotransferase</fullName>
        <ecNumber evidence="3">2.7.1.160</ecNumber>
    </recommendedName>
</protein>
<dbReference type="OrthoDB" id="419694at2759"/>
<comment type="similarity">
    <text evidence="2">Belongs to the KptA/TPT1 family.</text>
</comment>
<evidence type="ECO:0000313" key="9">
    <source>
        <dbReference type="Proteomes" id="UP000053424"/>
    </source>
</evidence>
<feature type="region of interest" description="Disordered" evidence="7">
    <location>
        <begin position="129"/>
        <end position="155"/>
    </location>
</feature>
<accession>A0A0C3CKZ0</accession>
<gene>
    <name evidence="8" type="ORF">M413DRAFT_442760</name>
</gene>
<dbReference type="HOGENOM" id="CLU_052998_1_0_1"/>
<name>A0A0C3CKZ0_HEBCY</name>
<dbReference type="PANTHER" id="PTHR12684">
    <property type="entry name" value="PUTATIVE PHOSPHOTRANSFERASE"/>
    <property type="match status" value="1"/>
</dbReference>
<feature type="compositionally biased region" description="Low complexity" evidence="7">
    <location>
        <begin position="19"/>
        <end position="31"/>
    </location>
</feature>
<comment type="catalytic activity">
    <reaction evidence="6">
        <text>2'-phospho-[ligated tRNA] + NAD(+) = mature tRNA + ADP-alpha-D-ribose 1'',2''-cyclic phosphate + nicotinamide</text>
        <dbReference type="Rhea" id="RHEA:23324"/>
        <dbReference type="Rhea" id="RHEA-COMP:11106"/>
        <dbReference type="Rhea" id="RHEA-COMP:11107"/>
        <dbReference type="ChEBI" id="CHEBI:17154"/>
        <dbReference type="ChEBI" id="CHEBI:57540"/>
        <dbReference type="ChEBI" id="CHEBI:76596"/>
        <dbReference type="ChEBI" id="CHEBI:82883"/>
        <dbReference type="ChEBI" id="CHEBI:85027"/>
        <dbReference type="EC" id="2.7.1.160"/>
    </reaction>
</comment>
<evidence type="ECO:0000256" key="1">
    <source>
        <dbReference type="ARBA" id="ARBA00003343"/>
    </source>
</evidence>
<keyword evidence="9" id="KW-1185">Reference proteome</keyword>
<dbReference type="InterPro" id="IPR042080">
    <property type="entry name" value="RNA_2'-PTrans_N"/>
</dbReference>
<proteinExistence type="inferred from homology"/>
<organism evidence="8 9">
    <name type="scientific">Hebeloma cylindrosporum</name>
    <dbReference type="NCBI Taxonomy" id="76867"/>
    <lineage>
        <taxon>Eukaryota</taxon>
        <taxon>Fungi</taxon>
        <taxon>Dikarya</taxon>
        <taxon>Basidiomycota</taxon>
        <taxon>Agaricomycotina</taxon>
        <taxon>Agaricomycetes</taxon>
        <taxon>Agaricomycetidae</taxon>
        <taxon>Agaricales</taxon>
        <taxon>Agaricineae</taxon>
        <taxon>Hymenogastraceae</taxon>
        <taxon>Hebeloma</taxon>
    </lineage>
</organism>
<keyword evidence="5" id="KW-0520">NAD</keyword>
<dbReference type="InterPro" id="IPR042081">
    <property type="entry name" value="RNA_2'-PTrans_C"/>
</dbReference>
<dbReference type="STRING" id="686832.A0A0C3CKZ0"/>
<evidence type="ECO:0000256" key="3">
    <source>
        <dbReference type="ARBA" id="ARBA00012007"/>
    </source>
</evidence>
<evidence type="ECO:0000313" key="8">
    <source>
        <dbReference type="EMBL" id="KIM44794.1"/>
    </source>
</evidence>
<dbReference type="GO" id="GO:0006388">
    <property type="term" value="P:tRNA splicing, via endonucleolytic cleavage and ligation"/>
    <property type="evidence" value="ECO:0007669"/>
    <property type="project" value="TreeGrafter"/>
</dbReference>
<evidence type="ECO:0000256" key="5">
    <source>
        <dbReference type="ARBA" id="ARBA00023027"/>
    </source>
</evidence>
<evidence type="ECO:0000256" key="6">
    <source>
        <dbReference type="ARBA" id="ARBA00047949"/>
    </source>
</evidence>
<dbReference type="Pfam" id="PF01885">
    <property type="entry name" value="PTS_2-RNA"/>
    <property type="match status" value="1"/>
</dbReference>
<dbReference type="EC" id="2.7.1.160" evidence="3"/>
<dbReference type="PANTHER" id="PTHR12684:SF2">
    <property type="entry name" value="TRNA 2'-PHOSPHOTRANSFERASE 1"/>
    <property type="match status" value="1"/>
</dbReference>
<feature type="region of interest" description="Disordered" evidence="7">
    <location>
        <begin position="1"/>
        <end position="46"/>
    </location>
</feature>
<reference evidence="9" key="2">
    <citation type="submission" date="2015-01" db="EMBL/GenBank/DDBJ databases">
        <title>Evolutionary Origins and Diversification of the Mycorrhizal Mutualists.</title>
        <authorList>
            <consortium name="DOE Joint Genome Institute"/>
            <consortium name="Mycorrhizal Genomics Consortium"/>
            <person name="Kohler A."/>
            <person name="Kuo A."/>
            <person name="Nagy L.G."/>
            <person name="Floudas D."/>
            <person name="Copeland A."/>
            <person name="Barry K.W."/>
            <person name="Cichocki N."/>
            <person name="Veneault-Fourrey C."/>
            <person name="LaButti K."/>
            <person name="Lindquist E.A."/>
            <person name="Lipzen A."/>
            <person name="Lundell T."/>
            <person name="Morin E."/>
            <person name="Murat C."/>
            <person name="Riley R."/>
            <person name="Ohm R."/>
            <person name="Sun H."/>
            <person name="Tunlid A."/>
            <person name="Henrissat B."/>
            <person name="Grigoriev I.V."/>
            <person name="Hibbett D.S."/>
            <person name="Martin F."/>
        </authorList>
    </citation>
    <scope>NUCLEOTIDE SEQUENCE [LARGE SCALE GENOMIC DNA]</scope>
    <source>
        <strain evidence="9">h7</strain>
    </source>
</reference>
<dbReference type="SUPFAM" id="SSF56399">
    <property type="entry name" value="ADP-ribosylation"/>
    <property type="match status" value="1"/>
</dbReference>
<dbReference type="Gene3D" id="3.20.170.30">
    <property type="match status" value="1"/>
</dbReference>
<dbReference type="Gene3D" id="1.10.10.970">
    <property type="entry name" value="RNA 2'-phosphotransferase, Tpt1/KptA family, N-terminal domain"/>
    <property type="match status" value="1"/>
</dbReference>
<sequence>MDAEWETSNTARKSKGKAKAQGGSAGQKKASPSTSTKLRGLDKDSPEVRISKTLSWLLRHGAQGEGLAMRKDGYVKVVDLLEHPKLKSQGLTLEGIKAIVKADSKQRYDLILEMDDGIKLEAISPGSISPLPELGPTDSVLSSKEPPSEGTASGEIEITNDKKYPIWMIKARQGHSIKTVELELKPIKSVSDIPTRIAVHGTNRRAWESIAKGGLSKMKRNHIHLAQNVAGEGVISGMRHSAKVLIYVDVQKALDAGVKFWFSENGVVLTEGDERGFLTQKFFEKVIDVGTGRELNGWQVE</sequence>
<feature type="compositionally biased region" description="Polar residues" evidence="7">
    <location>
        <begin position="1"/>
        <end position="11"/>
    </location>
</feature>
<dbReference type="EMBL" id="KN831773">
    <property type="protein sequence ID" value="KIM44794.1"/>
    <property type="molecule type" value="Genomic_DNA"/>
</dbReference>
<keyword evidence="4" id="KW-0808">Transferase</keyword>